<comment type="caution">
    <text evidence="1">The sequence shown here is derived from an EMBL/GenBank/DDBJ whole genome shotgun (WGS) entry which is preliminary data.</text>
</comment>
<dbReference type="OrthoDB" id="7627638at2"/>
<name>A0A399QS72_9PROT</name>
<evidence type="ECO:0000313" key="2">
    <source>
        <dbReference type="Proteomes" id="UP000265431"/>
    </source>
</evidence>
<dbReference type="Proteomes" id="UP000265431">
    <property type="component" value="Unassembled WGS sequence"/>
</dbReference>
<dbReference type="EMBL" id="QWGB01000014">
    <property type="protein sequence ID" value="RIJ20419.1"/>
    <property type="molecule type" value="Genomic_DNA"/>
</dbReference>
<accession>A0A399QS72</accession>
<reference evidence="1 2" key="1">
    <citation type="submission" date="2018-08" db="EMBL/GenBank/DDBJ databases">
        <title>Henriciella mobilis sp. nov., isolated from seawater.</title>
        <authorList>
            <person name="Cheng H."/>
            <person name="Wu Y.-H."/>
            <person name="Xu X.-W."/>
            <person name="Guo L.-L."/>
        </authorList>
    </citation>
    <scope>NUCLEOTIDE SEQUENCE [LARGE SCALE GENOMIC DNA]</scope>
    <source>
        <strain evidence="1 2">CCUG66934</strain>
    </source>
</reference>
<protein>
    <submittedName>
        <fullName evidence="1">Uncharacterized protein</fullName>
    </submittedName>
</protein>
<sequence length="208" mass="23056">MRKRLPDFARLPTGRMLTLLKLETGLRRGDTYEALAKRLGISLGSSKVWAREFGFRKCDLDTETADEQAARHASWALALSDLGRQDEAAGYEAEARKLEALLSRLSKRAAKDPERPDPLEPALVFVERVRVALGPQAEVDDVFRHIADYYRGLRALGATLLGDGQARWVKGPPKGELPATPDWLPCDPWAVVDGAEWEVEVGRALALL</sequence>
<keyword evidence="2" id="KW-1185">Reference proteome</keyword>
<dbReference type="RefSeq" id="WP_119380736.1">
    <property type="nucleotide sequence ID" value="NZ_QWGB01000014.1"/>
</dbReference>
<evidence type="ECO:0000313" key="1">
    <source>
        <dbReference type="EMBL" id="RIJ20419.1"/>
    </source>
</evidence>
<organism evidence="1 2">
    <name type="scientific">Henriciella barbarensis</name>
    <dbReference type="NCBI Taxonomy" id="86342"/>
    <lineage>
        <taxon>Bacteria</taxon>
        <taxon>Pseudomonadati</taxon>
        <taxon>Pseudomonadota</taxon>
        <taxon>Alphaproteobacteria</taxon>
        <taxon>Hyphomonadales</taxon>
        <taxon>Hyphomonadaceae</taxon>
        <taxon>Henriciella</taxon>
    </lineage>
</organism>
<gene>
    <name evidence="1" type="ORF">D1224_14945</name>
</gene>
<proteinExistence type="predicted"/>
<dbReference type="AlphaFoldDB" id="A0A399QS72"/>